<dbReference type="GO" id="GO:0003824">
    <property type="term" value="F:catalytic activity"/>
    <property type="evidence" value="ECO:0007669"/>
    <property type="project" value="UniProtKB-KW"/>
</dbReference>
<sequence>MASSEDGDSKMKIVHGAAGYILEDVPHFTDYIPDLPSYPNPLRSNPAYSVVKQYFVHMDDTVPQKVIYL</sequence>
<keyword evidence="1" id="KW-0021">Allosteric enzyme</keyword>
<dbReference type="Proteomes" id="UP000188354">
    <property type="component" value="Chromosome LG14"/>
</dbReference>
<evidence type="ECO:0000256" key="1">
    <source>
        <dbReference type="ARBA" id="ARBA00022533"/>
    </source>
</evidence>
<dbReference type="STRING" id="3871.A0A4P1QYU3"/>
<accession>A0A4P1QYU3</accession>
<name>A0A4P1QYU3_LUPAN</name>
<dbReference type="Gramene" id="OIV97813">
    <property type="protein sequence ID" value="OIV97813"/>
    <property type="gene ID" value="TanjilG_12570"/>
</dbReference>
<keyword evidence="3" id="KW-1185">Reference proteome</keyword>
<evidence type="ECO:0000313" key="3">
    <source>
        <dbReference type="Proteomes" id="UP000188354"/>
    </source>
</evidence>
<protein>
    <submittedName>
        <fullName evidence="2">Uncharacterized protein</fullName>
    </submittedName>
</protein>
<dbReference type="AlphaFoldDB" id="A0A4P1QYU3"/>
<dbReference type="PANTHER" id="PTHR45770">
    <property type="entry name" value="ATP-DEPENDENT 6-PHOSPHOFRUCTOKINASE 1"/>
    <property type="match status" value="1"/>
</dbReference>
<reference evidence="2 3" key="1">
    <citation type="journal article" date="2017" name="Plant Biotechnol. J.">
        <title>A comprehensive draft genome sequence for lupin (Lupinus angustifolius), an emerging health food: insights into plant-microbe interactions and legume evolution.</title>
        <authorList>
            <person name="Hane J.K."/>
            <person name="Ming Y."/>
            <person name="Kamphuis L.G."/>
            <person name="Nelson M.N."/>
            <person name="Garg G."/>
            <person name="Atkins C.A."/>
            <person name="Bayer P.E."/>
            <person name="Bravo A."/>
            <person name="Bringans S."/>
            <person name="Cannon S."/>
            <person name="Edwards D."/>
            <person name="Foley R."/>
            <person name="Gao L.L."/>
            <person name="Harrison M.J."/>
            <person name="Huang W."/>
            <person name="Hurgobin B."/>
            <person name="Li S."/>
            <person name="Liu C.W."/>
            <person name="McGrath A."/>
            <person name="Morahan G."/>
            <person name="Murray J."/>
            <person name="Weller J."/>
            <person name="Jian J."/>
            <person name="Singh K.B."/>
        </authorList>
    </citation>
    <scope>NUCLEOTIDE SEQUENCE [LARGE SCALE GENOMIC DNA]</scope>
    <source>
        <strain evidence="3">cv. Tanjil</strain>
        <tissue evidence="2">Whole plant</tissue>
    </source>
</reference>
<evidence type="ECO:0000313" key="2">
    <source>
        <dbReference type="EMBL" id="OIV97813.1"/>
    </source>
</evidence>
<dbReference type="EMBL" id="CM007374">
    <property type="protein sequence ID" value="OIV97813.1"/>
    <property type="molecule type" value="Genomic_DNA"/>
</dbReference>
<organism evidence="2 3">
    <name type="scientific">Lupinus angustifolius</name>
    <name type="common">Narrow-leaved blue lupine</name>
    <dbReference type="NCBI Taxonomy" id="3871"/>
    <lineage>
        <taxon>Eukaryota</taxon>
        <taxon>Viridiplantae</taxon>
        <taxon>Streptophyta</taxon>
        <taxon>Embryophyta</taxon>
        <taxon>Tracheophyta</taxon>
        <taxon>Spermatophyta</taxon>
        <taxon>Magnoliopsida</taxon>
        <taxon>eudicotyledons</taxon>
        <taxon>Gunneridae</taxon>
        <taxon>Pentapetalae</taxon>
        <taxon>rosids</taxon>
        <taxon>fabids</taxon>
        <taxon>Fabales</taxon>
        <taxon>Fabaceae</taxon>
        <taxon>Papilionoideae</taxon>
        <taxon>50 kb inversion clade</taxon>
        <taxon>genistoids sensu lato</taxon>
        <taxon>core genistoids</taxon>
        <taxon>Genisteae</taxon>
        <taxon>Lupinus</taxon>
    </lineage>
</organism>
<dbReference type="InterPro" id="IPR050929">
    <property type="entry name" value="PFKA"/>
</dbReference>
<proteinExistence type="predicted"/>
<gene>
    <name evidence="2" type="ORF">TanjilG_12570</name>
</gene>